<evidence type="ECO:0000256" key="1">
    <source>
        <dbReference type="ARBA" id="ARBA00004685"/>
    </source>
</evidence>
<sequence length="155" mass="18192">MEEVDRNWIELIGDRYFNLTQSEIRQLDPNILQAGTQAPNDRTNEWNSAGVFGGVDMFHSLHCVNSLRLALDGRKDYLSEELQHNIDQLHMDHCIEHLRQAILCHGDLTPVTLTPVYDFQRNLLNLVGQTRYPHTCRDWKSIQQELRTRDSEWLH</sequence>
<reference evidence="3" key="1">
    <citation type="journal article" date="2020" name="Stud. Mycol.">
        <title>101 Dothideomycetes genomes: a test case for predicting lifestyles and emergence of pathogens.</title>
        <authorList>
            <person name="Haridas S."/>
            <person name="Albert R."/>
            <person name="Binder M."/>
            <person name="Bloem J."/>
            <person name="Labutti K."/>
            <person name="Salamov A."/>
            <person name="Andreopoulos B."/>
            <person name="Baker S."/>
            <person name="Barry K."/>
            <person name="Bills G."/>
            <person name="Bluhm B."/>
            <person name="Cannon C."/>
            <person name="Castanera R."/>
            <person name="Culley D."/>
            <person name="Daum C."/>
            <person name="Ezra D."/>
            <person name="Gonzalez J."/>
            <person name="Henrissat B."/>
            <person name="Kuo A."/>
            <person name="Liang C."/>
            <person name="Lipzen A."/>
            <person name="Lutzoni F."/>
            <person name="Magnuson J."/>
            <person name="Mondo S."/>
            <person name="Nolan M."/>
            <person name="Ohm R."/>
            <person name="Pangilinan J."/>
            <person name="Park H.-J."/>
            <person name="Ramirez L."/>
            <person name="Alfaro M."/>
            <person name="Sun H."/>
            <person name="Tritt A."/>
            <person name="Yoshinaga Y."/>
            <person name="Zwiers L.-H."/>
            <person name="Turgeon B."/>
            <person name="Goodwin S."/>
            <person name="Spatafora J."/>
            <person name="Crous P."/>
            <person name="Grigoriev I."/>
        </authorList>
    </citation>
    <scope>NUCLEOTIDE SEQUENCE</scope>
    <source>
        <strain evidence="3">CBS 115976</strain>
    </source>
</reference>
<evidence type="ECO:0000256" key="2">
    <source>
        <dbReference type="ARBA" id="ARBA00035112"/>
    </source>
</evidence>
<comment type="similarity">
    <text evidence="2">Belongs to the ustYa family.</text>
</comment>
<dbReference type="Pfam" id="PF11807">
    <property type="entry name" value="UstYa"/>
    <property type="match status" value="1"/>
</dbReference>
<dbReference type="PANTHER" id="PTHR33365:SF4">
    <property type="entry name" value="CYCLOCHLOROTINE BIOSYNTHESIS PROTEIN O"/>
    <property type="match status" value="1"/>
</dbReference>
<keyword evidence="4" id="KW-1185">Reference proteome</keyword>
<dbReference type="Proteomes" id="UP000799302">
    <property type="component" value="Unassembled WGS sequence"/>
</dbReference>
<dbReference type="OrthoDB" id="3687641at2759"/>
<comment type="pathway">
    <text evidence="1">Mycotoxin biosynthesis.</text>
</comment>
<gene>
    <name evidence="3" type="ORF">BT63DRAFT_294852</name>
</gene>
<evidence type="ECO:0000313" key="3">
    <source>
        <dbReference type="EMBL" id="KAF2667551.1"/>
    </source>
</evidence>
<dbReference type="EMBL" id="MU004237">
    <property type="protein sequence ID" value="KAF2667551.1"/>
    <property type="molecule type" value="Genomic_DNA"/>
</dbReference>
<dbReference type="AlphaFoldDB" id="A0A6A6U7I1"/>
<organism evidence="3 4">
    <name type="scientific">Microthyrium microscopicum</name>
    <dbReference type="NCBI Taxonomy" id="703497"/>
    <lineage>
        <taxon>Eukaryota</taxon>
        <taxon>Fungi</taxon>
        <taxon>Dikarya</taxon>
        <taxon>Ascomycota</taxon>
        <taxon>Pezizomycotina</taxon>
        <taxon>Dothideomycetes</taxon>
        <taxon>Dothideomycetes incertae sedis</taxon>
        <taxon>Microthyriales</taxon>
        <taxon>Microthyriaceae</taxon>
        <taxon>Microthyrium</taxon>
    </lineage>
</organism>
<proteinExistence type="inferred from homology"/>
<evidence type="ECO:0000313" key="4">
    <source>
        <dbReference type="Proteomes" id="UP000799302"/>
    </source>
</evidence>
<dbReference type="GO" id="GO:0043386">
    <property type="term" value="P:mycotoxin biosynthetic process"/>
    <property type="evidence" value="ECO:0007669"/>
    <property type="project" value="InterPro"/>
</dbReference>
<name>A0A6A6U7I1_9PEZI</name>
<dbReference type="InterPro" id="IPR021765">
    <property type="entry name" value="UstYa-like"/>
</dbReference>
<accession>A0A6A6U7I1</accession>
<protein>
    <submittedName>
        <fullName evidence="3">Uncharacterized protein</fullName>
    </submittedName>
</protein>
<dbReference type="PANTHER" id="PTHR33365">
    <property type="entry name" value="YALI0B05434P"/>
    <property type="match status" value="1"/>
</dbReference>